<dbReference type="AlphaFoldDB" id="A0A2S6ZIM5"/>
<dbReference type="InterPro" id="IPR039426">
    <property type="entry name" value="TonB-dep_rcpt-like"/>
</dbReference>
<keyword evidence="1" id="KW-1134">Transmembrane beta strand</keyword>
<evidence type="ECO:0000313" key="3">
    <source>
        <dbReference type="Proteomes" id="UP000239898"/>
    </source>
</evidence>
<keyword evidence="1" id="KW-0472">Membrane</keyword>
<protein>
    <recommendedName>
        <fullName evidence="4">TonB-dependent receptor plug domain-containing protein</fullName>
    </recommendedName>
</protein>
<keyword evidence="3" id="KW-1185">Reference proteome</keyword>
<comment type="caution">
    <text evidence="2">The sequence shown here is derived from an EMBL/GenBank/DDBJ whole genome shotgun (WGS) entry which is preliminary data.</text>
</comment>
<dbReference type="Proteomes" id="UP000239898">
    <property type="component" value="Unassembled WGS sequence"/>
</dbReference>
<reference evidence="2 3" key="1">
    <citation type="submission" date="2016-08" db="EMBL/GenBank/DDBJ databases">
        <title>Evolution of the type three secretion system and type three effector repertoires in Xanthomonas.</title>
        <authorList>
            <person name="Merda D."/>
            <person name="Briand M."/>
            <person name="Bosis E."/>
            <person name="Rousseau C."/>
            <person name="Portier P."/>
            <person name="Jacques M.-A."/>
            <person name="Fischer-Le Saux M."/>
        </authorList>
    </citation>
    <scope>NUCLEOTIDE SEQUENCE [LARGE SCALE GENOMIC DNA]</scope>
    <source>
        <strain evidence="2 3">CFBP 4691</strain>
    </source>
</reference>
<dbReference type="PROSITE" id="PS52016">
    <property type="entry name" value="TONB_DEPENDENT_REC_3"/>
    <property type="match status" value="1"/>
</dbReference>
<evidence type="ECO:0000256" key="1">
    <source>
        <dbReference type="PROSITE-ProRule" id="PRU01360"/>
    </source>
</evidence>
<comment type="similarity">
    <text evidence="1">Belongs to the TonB-dependent receptor family.</text>
</comment>
<keyword evidence="1" id="KW-0812">Transmembrane</keyword>
<dbReference type="GO" id="GO:0009279">
    <property type="term" value="C:cell outer membrane"/>
    <property type="evidence" value="ECO:0007669"/>
    <property type="project" value="UniProtKB-SubCell"/>
</dbReference>
<dbReference type="Gene3D" id="2.170.130.10">
    <property type="entry name" value="TonB-dependent receptor, plug domain"/>
    <property type="match status" value="1"/>
</dbReference>
<keyword evidence="1" id="KW-0998">Cell outer membrane</keyword>
<dbReference type="InterPro" id="IPR037066">
    <property type="entry name" value="Plug_dom_sf"/>
</dbReference>
<gene>
    <name evidence="2" type="ORF">XthCFBP4691_05890</name>
</gene>
<dbReference type="OrthoDB" id="8732650at2"/>
<dbReference type="SUPFAM" id="SSF56935">
    <property type="entry name" value="Porins"/>
    <property type="match status" value="1"/>
</dbReference>
<comment type="subcellular location">
    <subcellularLocation>
        <location evidence="1">Cell outer membrane</location>
        <topology evidence="1">Multi-pass membrane protein</topology>
    </subcellularLocation>
</comment>
<organism evidence="2 3">
    <name type="scientific">Xanthomonas theicola</name>
    <dbReference type="NCBI Taxonomy" id="56464"/>
    <lineage>
        <taxon>Bacteria</taxon>
        <taxon>Pseudomonadati</taxon>
        <taxon>Pseudomonadota</taxon>
        <taxon>Gammaproteobacteria</taxon>
        <taxon>Lysobacterales</taxon>
        <taxon>Lysobacteraceae</taxon>
        <taxon>Xanthomonas</taxon>
    </lineage>
</organism>
<evidence type="ECO:0000313" key="2">
    <source>
        <dbReference type="EMBL" id="PPT91980.1"/>
    </source>
</evidence>
<sequence>MEAPAQTLAGALTDLAHACGLRIPFEDGRVQGKMSNGVSGRGGEIAFDGIYGIASDDRVRTEYVERIEMVKGPGALLLGMSPNGTVGGVINIAPKRARRRGQCDHHIPATASRKGIWG</sequence>
<keyword evidence="1" id="KW-0813">Transport</keyword>
<evidence type="ECO:0008006" key="4">
    <source>
        <dbReference type="Google" id="ProtNLM"/>
    </source>
</evidence>
<dbReference type="EMBL" id="MIGX01000018">
    <property type="protein sequence ID" value="PPT91980.1"/>
    <property type="molecule type" value="Genomic_DNA"/>
</dbReference>
<accession>A0A2S6ZIM5</accession>
<proteinExistence type="inferred from homology"/>
<name>A0A2S6ZIM5_9XANT</name>